<gene>
    <name evidence="1" type="ORF">GA0061099_10466</name>
</gene>
<dbReference type="AlphaFoldDB" id="A0A1C3XL64"/>
<accession>A0A1C3XL64</accession>
<proteinExistence type="predicted"/>
<sequence length="47" mass="4932">MRGVTFIVAVTAAADAGDFSRFNDLKLTAFFSLVASEYSSVQPSDAG</sequence>
<name>A0A1C3XL64_9BRAD</name>
<dbReference type="Proteomes" id="UP000183174">
    <property type="component" value="Unassembled WGS sequence"/>
</dbReference>
<evidence type="ECO:0000313" key="1">
    <source>
        <dbReference type="EMBL" id="SCB53003.1"/>
    </source>
</evidence>
<organism evidence="1 2">
    <name type="scientific">Bradyrhizobium yuanmingense</name>
    <dbReference type="NCBI Taxonomy" id="108015"/>
    <lineage>
        <taxon>Bacteria</taxon>
        <taxon>Pseudomonadati</taxon>
        <taxon>Pseudomonadota</taxon>
        <taxon>Alphaproteobacteria</taxon>
        <taxon>Hyphomicrobiales</taxon>
        <taxon>Nitrobacteraceae</taxon>
        <taxon>Bradyrhizobium</taxon>
    </lineage>
</organism>
<evidence type="ECO:0000313" key="2">
    <source>
        <dbReference type="Proteomes" id="UP000183174"/>
    </source>
</evidence>
<protein>
    <submittedName>
        <fullName evidence="1">Uncharacterized protein</fullName>
    </submittedName>
</protein>
<reference evidence="1 2" key="1">
    <citation type="submission" date="2016-08" db="EMBL/GenBank/DDBJ databases">
        <authorList>
            <person name="Seilhamer J.J."/>
        </authorList>
    </citation>
    <scope>NUCLEOTIDE SEQUENCE [LARGE SCALE GENOMIC DNA]</scope>
    <source>
        <strain evidence="1 2">CCBAU 10071</strain>
    </source>
</reference>
<dbReference type="EMBL" id="FMAE01000046">
    <property type="protein sequence ID" value="SCB53003.1"/>
    <property type="molecule type" value="Genomic_DNA"/>
</dbReference>